<evidence type="ECO:0000256" key="2">
    <source>
        <dbReference type="ARBA" id="ARBA00022801"/>
    </source>
</evidence>
<dbReference type="GO" id="GO:0004553">
    <property type="term" value="F:hydrolase activity, hydrolyzing O-glycosyl compounds"/>
    <property type="evidence" value="ECO:0007669"/>
    <property type="project" value="InterPro"/>
</dbReference>
<evidence type="ECO:0000313" key="6">
    <source>
        <dbReference type="Proteomes" id="UP000607653"/>
    </source>
</evidence>
<dbReference type="InterPro" id="IPR017853">
    <property type="entry name" value="GH"/>
</dbReference>
<evidence type="ECO:0000256" key="1">
    <source>
        <dbReference type="ARBA" id="ARBA00008773"/>
    </source>
</evidence>
<dbReference type="Proteomes" id="UP000607653">
    <property type="component" value="Unassembled WGS sequence"/>
</dbReference>
<sequence length="212" mass="23960">MLGDNLPPPNEVVALYQSNNIQRMRLYDPNQAALQVLKGSNIEVMLAVPNNQLQSIASEDLTAANNFVNTYVVANKDINFKYIAVGNEVDLQDFQYFFPAMRKFTGQSRQLAYKTKSSYVQNPDTISLSYALFTSLSVVVQDGDFASTTENAQTYYADLVQHVKTGTPRRPMPIETDLFAMFDEDTKDGPEREKHFGLFSPNKQPKYQLSFT</sequence>
<dbReference type="Pfam" id="PF00332">
    <property type="entry name" value="Glyco_hydro_17"/>
    <property type="match status" value="2"/>
</dbReference>
<keyword evidence="3" id="KW-0326">Glycosidase</keyword>
<evidence type="ECO:0000256" key="3">
    <source>
        <dbReference type="ARBA" id="ARBA00023295"/>
    </source>
</evidence>
<dbReference type="SUPFAM" id="SSF51445">
    <property type="entry name" value="(Trans)glycosidases"/>
    <property type="match status" value="1"/>
</dbReference>
<organism evidence="5 6">
    <name type="scientific">Nelumbo nucifera</name>
    <name type="common">Sacred lotus</name>
    <dbReference type="NCBI Taxonomy" id="4432"/>
    <lineage>
        <taxon>Eukaryota</taxon>
        <taxon>Viridiplantae</taxon>
        <taxon>Streptophyta</taxon>
        <taxon>Embryophyta</taxon>
        <taxon>Tracheophyta</taxon>
        <taxon>Spermatophyta</taxon>
        <taxon>Magnoliopsida</taxon>
        <taxon>Proteales</taxon>
        <taxon>Nelumbonaceae</taxon>
        <taxon>Nelumbo</taxon>
    </lineage>
</organism>
<dbReference type="EMBL" id="DUZY01000002">
    <property type="protein sequence ID" value="DAD29557.1"/>
    <property type="molecule type" value="Genomic_DNA"/>
</dbReference>
<protein>
    <recommendedName>
        <fullName evidence="7">Glucan endo-1,3-beta-D-glucosidase</fullName>
    </recommendedName>
</protein>
<evidence type="ECO:0000256" key="4">
    <source>
        <dbReference type="RuleBase" id="RU004335"/>
    </source>
</evidence>
<comment type="similarity">
    <text evidence="1 4">Belongs to the glycosyl hydrolase 17 family.</text>
</comment>
<comment type="caution">
    <text evidence="5">The sequence shown here is derived from an EMBL/GenBank/DDBJ whole genome shotgun (WGS) entry which is preliminary data.</text>
</comment>
<dbReference type="GO" id="GO:0005975">
    <property type="term" value="P:carbohydrate metabolic process"/>
    <property type="evidence" value="ECO:0007669"/>
    <property type="project" value="InterPro"/>
</dbReference>
<dbReference type="PANTHER" id="PTHR32227">
    <property type="entry name" value="GLUCAN ENDO-1,3-BETA-GLUCOSIDASE BG1-RELATED-RELATED"/>
    <property type="match status" value="1"/>
</dbReference>
<accession>A0A822YAV1</accession>
<dbReference type="AlphaFoldDB" id="A0A822YAV1"/>
<proteinExistence type="inferred from homology"/>
<gene>
    <name evidence="5" type="ORF">HUJ06_031025</name>
</gene>
<dbReference type="InterPro" id="IPR000490">
    <property type="entry name" value="Glyco_hydro_17"/>
</dbReference>
<keyword evidence="6" id="KW-1185">Reference proteome</keyword>
<evidence type="ECO:0008006" key="7">
    <source>
        <dbReference type="Google" id="ProtNLM"/>
    </source>
</evidence>
<dbReference type="Gene3D" id="3.20.20.80">
    <property type="entry name" value="Glycosidases"/>
    <property type="match status" value="2"/>
</dbReference>
<evidence type="ECO:0000313" key="5">
    <source>
        <dbReference type="EMBL" id="DAD29557.1"/>
    </source>
</evidence>
<name>A0A822YAV1_NELNU</name>
<reference evidence="5 6" key="1">
    <citation type="journal article" date="2020" name="Mol. Biol. Evol.">
        <title>Distinct Expression and Methylation Patterns for Genes with Different Fates following a Single Whole-Genome Duplication in Flowering Plants.</title>
        <authorList>
            <person name="Shi T."/>
            <person name="Rahmani R.S."/>
            <person name="Gugger P.F."/>
            <person name="Wang M."/>
            <person name="Li H."/>
            <person name="Zhang Y."/>
            <person name="Li Z."/>
            <person name="Wang Q."/>
            <person name="Van de Peer Y."/>
            <person name="Marchal K."/>
            <person name="Chen J."/>
        </authorList>
    </citation>
    <scope>NUCLEOTIDE SEQUENCE [LARGE SCALE GENOMIC DNA]</scope>
    <source>
        <tissue evidence="5">Leaf</tissue>
    </source>
</reference>
<keyword evidence="2" id="KW-0378">Hydrolase</keyword>
<dbReference type="InterPro" id="IPR044965">
    <property type="entry name" value="Glyco_hydro_17_plant"/>
</dbReference>